<reference evidence="3" key="1">
    <citation type="journal article" date="2022" name="Int. J. Mol. Sci.">
        <title>Draft Genome of Tanacetum Coccineum: Genomic Comparison of Closely Related Tanacetum-Family Plants.</title>
        <authorList>
            <person name="Yamashiro T."/>
            <person name="Shiraishi A."/>
            <person name="Nakayama K."/>
            <person name="Satake H."/>
        </authorList>
    </citation>
    <scope>NUCLEOTIDE SEQUENCE</scope>
</reference>
<dbReference type="SUPFAM" id="SSF56672">
    <property type="entry name" value="DNA/RNA polymerases"/>
    <property type="match status" value="1"/>
</dbReference>
<dbReference type="PROSITE" id="PS50158">
    <property type="entry name" value="ZF_CCHC"/>
    <property type="match status" value="1"/>
</dbReference>
<keyword evidence="3" id="KW-0548">Nucleotidyltransferase</keyword>
<keyword evidence="1" id="KW-0863">Zinc-finger</keyword>
<dbReference type="PANTHER" id="PTHR24559">
    <property type="entry name" value="TRANSPOSON TY3-I GAG-POL POLYPROTEIN"/>
    <property type="match status" value="1"/>
</dbReference>
<dbReference type="PANTHER" id="PTHR24559:SF427">
    <property type="entry name" value="RNA-DIRECTED DNA POLYMERASE"/>
    <property type="match status" value="1"/>
</dbReference>
<keyword evidence="3" id="KW-0695">RNA-directed DNA polymerase</keyword>
<dbReference type="Gene3D" id="3.10.10.10">
    <property type="entry name" value="HIV Type 1 Reverse Transcriptase, subunit A, domain 1"/>
    <property type="match status" value="1"/>
</dbReference>
<dbReference type="Pfam" id="PF00078">
    <property type="entry name" value="RVT_1"/>
    <property type="match status" value="1"/>
</dbReference>
<dbReference type="InterPro" id="IPR043502">
    <property type="entry name" value="DNA/RNA_pol_sf"/>
</dbReference>
<dbReference type="SUPFAM" id="SSF57756">
    <property type="entry name" value="Retrovirus zinc finger-like domains"/>
    <property type="match status" value="1"/>
</dbReference>
<feature type="non-terminal residue" evidence="3">
    <location>
        <position position="529"/>
    </location>
</feature>
<dbReference type="Gene3D" id="3.30.70.270">
    <property type="match status" value="1"/>
</dbReference>
<evidence type="ECO:0000313" key="4">
    <source>
        <dbReference type="Proteomes" id="UP001151760"/>
    </source>
</evidence>
<dbReference type="CDD" id="cd01647">
    <property type="entry name" value="RT_LTR"/>
    <property type="match status" value="1"/>
</dbReference>
<keyword evidence="3" id="KW-0808">Transferase</keyword>
<dbReference type="Pfam" id="PF08284">
    <property type="entry name" value="RVP_2"/>
    <property type="match status" value="1"/>
</dbReference>
<dbReference type="InterPro" id="IPR036875">
    <property type="entry name" value="Znf_CCHC_sf"/>
</dbReference>
<feature type="domain" description="CCHC-type" evidence="2">
    <location>
        <begin position="27"/>
        <end position="42"/>
    </location>
</feature>
<keyword evidence="1" id="KW-0862">Zinc</keyword>
<dbReference type="SMART" id="SM00343">
    <property type="entry name" value="ZnF_C2HC"/>
    <property type="match status" value="1"/>
</dbReference>
<accession>A0ABQ5ETD4</accession>
<dbReference type="Proteomes" id="UP001151760">
    <property type="component" value="Unassembled WGS sequence"/>
</dbReference>
<dbReference type="InterPro" id="IPR000477">
    <property type="entry name" value="RT_dom"/>
</dbReference>
<comment type="caution">
    <text evidence="3">The sequence shown here is derived from an EMBL/GenBank/DDBJ whole genome shotgun (WGS) entry which is preliminary data.</text>
</comment>
<dbReference type="InterPro" id="IPR053134">
    <property type="entry name" value="RNA-dir_DNA_polymerase"/>
</dbReference>
<name>A0ABQ5ETD4_9ASTR</name>
<evidence type="ECO:0000256" key="1">
    <source>
        <dbReference type="PROSITE-ProRule" id="PRU00047"/>
    </source>
</evidence>
<dbReference type="EMBL" id="BQNB010016650">
    <property type="protein sequence ID" value="GJT54170.1"/>
    <property type="molecule type" value="Genomic_DNA"/>
</dbReference>
<evidence type="ECO:0000313" key="3">
    <source>
        <dbReference type="EMBL" id="GJT54170.1"/>
    </source>
</evidence>
<keyword evidence="4" id="KW-1185">Reference proteome</keyword>
<evidence type="ECO:0000259" key="2">
    <source>
        <dbReference type="PROSITE" id="PS50158"/>
    </source>
</evidence>
<dbReference type="InterPro" id="IPR001878">
    <property type="entry name" value="Znf_CCHC"/>
</dbReference>
<keyword evidence="1" id="KW-0479">Metal-binding</keyword>
<proteinExistence type="predicted"/>
<reference evidence="3" key="2">
    <citation type="submission" date="2022-01" db="EMBL/GenBank/DDBJ databases">
        <authorList>
            <person name="Yamashiro T."/>
            <person name="Shiraishi A."/>
            <person name="Satake H."/>
            <person name="Nakayama K."/>
        </authorList>
    </citation>
    <scope>NUCLEOTIDE SEQUENCE</scope>
</reference>
<gene>
    <name evidence="3" type="ORF">Tco_0989224</name>
</gene>
<dbReference type="InterPro" id="IPR043128">
    <property type="entry name" value="Rev_trsase/Diguanyl_cyclase"/>
</dbReference>
<dbReference type="Gene3D" id="4.10.60.10">
    <property type="entry name" value="Zinc finger, CCHC-type"/>
    <property type="match status" value="1"/>
</dbReference>
<sequence>MTRDCKNAVAATATQRVPIVNQRVATCFECGRQGHYRNECPKLKNQNRGNIAGNKANEAKGKAYVLGEGEANPDSNVVMRAFLLNNCYAFMLFDSGVDRSFVSTTFSVLLDLIPSTLDIRHDVELADGRVAETNNLANHHAVIVCDESIVRIPYGDEVLIVQGDRGGEGKKSKLRIISCTQTQKYIKKGCPIFLAQVTIKETEDKSEEKRLKDVSTVRDFPKVFPKDLHGLPLTRQVEFQIDLVHGVALVARAPYRLAPSEMQELSAQLQELSDKGVREEDIPKTAFRTRYGHYEFQVMPFGLTNAPAIFIDLMNRLCKPYLDKFVIVFIDDILIYSNNKKEHEKHLKLILRLLMKEELYAKFSKCGFWLSKVQFLGHVIDSKRIHVDPAMIEFLKNCQAYDKVDAKEREVRLGEKEDAAFQLLKQKLYSTLTLALPEELLSDYDCEICYHPRKANVMADVLSQKERIKLLRVRALVMPIGLNLPKQILNAQAENDSMVKLTRQYLKEVVTSHGVPVLIISDRDGRFTS</sequence>
<organism evidence="3 4">
    <name type="scientific">Tanacetum coccineum</name>
    <dbReference type="NCBI Taxonomy" id="301880"/>
    <lineage>
        <taxon>Eukaryota</taxon>
        <taxon>Viridiplantae</taxon>
        <taxon>Streptophyta</taxon>
        <taxon>Embryophyta</taxon>
        <taxon>Tracheophyta</taxon>
        <taxon>Spermatophyta</taxon>
        <taxon>Magnoliopsida</taxon>
        <taxon>eudicotyledons</taxon>
        <taxon>Gunneridae</taxon>
        <taxon>Pentapetalae</taxon>
        <taxon>asterids</taxon>
        <taxon>campanulids</taxon>
        <taxon>Asterales</taxon>
        <taxon>Asteraceae</taxon>
        <taxon>Asteroideae</taxon>
        <taxon>Anthemideae</taxon>
        <taxon>Anthemidinae</taxon>
        <taxon>Tanacetum</taxon>
    </lineage>
</organism>
<dbReference type="GO" id="GO:0003964">
    <property type="term" value="F:RNA-directed DNA polymerase activity"/>
    <property type="evidence" value="ECO:0007669"/>
    <property type="project" value="UniProtKB-KW"/>
</dbReference>
<protein>
    <submittedName>
        <fullName evidence="3">Reverse transcriptase domain-containing protein</fullName>
    </submittedName>
</protein>